<keyword evidence="2" id="KW-1185">Reference proteome</keyword>
<accession>X7F3Q7</accession>
<dbReference type="EMBL" id="JAME01000064">
    <property type="protein sequence ID" value="ETX26689.1"/>
    <property type="molecule type" value="Genomic_DNA"/>
</dbReference>
<evidence type="ECO:0000313" key="2">
    <source>
        <dbReference type="Proteomes" id="UP000023430"/>
    </source>
</evidence>
<dbReference type="Proteomes" id="UP000023430">
    <property type="component" value="Unassembled WGS sequence"/>
</dbReference>
<protein>
    <submittedName>
        <fullName evidence="1">Uncharacterized protein</fullName>
    </submittedName>
</protein>
<organism evidence="1 2">
    <name type="scientific">Roseivivax isoporae LMG 25204</name>
    <dbReference type="NCBI Taxonomy" id="1449351"/>
    <lineage>
        <taxon>Bacteria</taxon>
        <taxon>Pseudomonadati</taxon>
        <taxon>Pseudomonadota</taxon>
        <taxon>Alphaproteobacteria</taxon>
        <taxon>Rhodobacterales</taxon>
        <taxon>Roseobacteraceae</taxon>
        <taxon>Roseivivax</taxon>
    </lineage>
</organism>
<dbReference type="AlphaFoldDB" id="X7F3Q7"/>
<gene>
    <name evidence="1" type="ORF">RISW2_20655</name>
</gene>
<reference evidence="1 2" key="1">
    <citation type="submission" date="2014-01" db="EMBL/GenBank/DDBJ databases">
        <title>Roseivivax isoporae LMG 25204 Genome Sequencing.</title>
        <authorList>
            <person name="Lai Q."/>
            <person name="Li G."/>
            <person name="Shao Z."/>
        </authorList>
    </citation>
    <scope>NUCLEOTIDE SEQUENCE [LARGE SCALE GENOMIC DNA]</scope>
    <source>
        <strain evidence="1 2">LMG 25204</strain>
    </source>
</reference>
<sequence length="83" mass="9166">MIEPTLTDRVIAVEYMTSLMMRAVGNLSPEQNVRLAIALETLAEVERETRPGVTTLLVEKATMLRARARDRECTRATCGADGT</sequence>
<evidence type="ECO:0000313" key="1">
    <source>
        <dbReference type="EMBL" id="ETX26689.1"/>
    </source>
</evidence>
<comment type="caution">
    <text evidence="1">The sequence shown here is derived from an EMBL/GenBank/DDBJ whole genome shotgun (WGS) entry which is preliminary data.</text>
</comment>
<proteinExistence type="predicted"/>
<name>X7F3Q7_9RHOB</name>